<reference evidence="3" key="1">
    <citation type="submission" date="2016-11" db="EMBL/GenBank/DDBJ databases">
        <authorList>
            <person name="Varghese N."/>
            <person name="Submissions S."/>
        </authorList>
    </citation>
    <scope>NUCLEOTIDE SEQUENCE [LARGE SCALE GENOMIC DNA]</scope>
    <source>
        <strain evidence="3">DSM 14826</strain>
    </source>
</reference>
<sequence>MLKLDILGILITLLLLDIFNYKRIIFASLLIDFLTLVIILYLGLPFNFYILGGIFSYISFPNFSLEVLNFIPFAIGIIATKYCSYKWGIKGMLSANYLIPWNFSQNWQVVFYKLAFYNFFFQLIRWILRG</sequence>
<protein>
    <submittedName>
        <fullName evidence="2">Uncharacterized protein</fullName>
    </submittedName>
</protein>
<keyword evidence="3" id="KW-1185">Reference proteome</keyword>
<organism evidence="2 3">
    <name type="scientific">Anaerobranca californiensis DSM 14826</name>
    <dbReference type="NCBI Taxonomy" id="1120989"/>
    <lineage>
        <taxon>Bacteria</taxon>
        <taxon>Bacillati</taxon>
        <taxon>Bacillota</taxon>
        <taxon>Clostridia</taxon>
        <taxon>Eubacteriales</taxon>
        <taxon>Proteinivoracaceae</taxon>
        <taxon>Anaerobranca</taxon>
    </lineage>
</organism>
<dbReference type="Proteomes" id="UP000243547">
    <property type="component" value="Unassembled WGS sequence"/>
</dbReference>
<dbReference type="EMBL" id="FRAI01000005">
    <property type="protein sequence ID" value="SHJ65408.1"/>
    <property type="molecule type" value="Genomic_DNA"/>
</dbReference>
<keyword evidence="1" id="KW-0472">Membrane</keyword>
<evidence type="ECO:0000313" key="2">
    <source>
        <dbReference type="EMBL" id="SHJ65408.1"/>
    </source>
</evidence>
<evidence type="ECO:0000313" key="3">
    <source>
        <dbReference type="Proteomes" id="UP000243547"/>
    </source>
</evidence>
<feature type="transmembrane region" description="Helical" evidence="1">
    <location>
        <begin position="110"/>
        <end position="128"/>
    </location>
</feature>
<feature type="transmembrane region" description="Helical" evidence="1">
    <location>
        <begin position="70"/>
        <end position="89"/>
    </location>
</feature>
<gene>
    <name evidence="2" type="ORF">SAMN02745227_00346</name>
</gene>
<proteinExistence type="predicted"/>
<accession>A0A1M6L2G1</accession>
<feature type="transmembrane region" description="Helical" evidence="1">
    <location>
        <begin position="6"/>
        <end position="21"/>
    </location>
</feature>
<keyword evidence="1" id="KW-1133">Transmembrane helix</keyword>
<keyword evidence="1" id="KW-0812">Transmembrane</keyword>
<dbReference type="AlphaFoldDB" id="A0A1M6L2G1"/>
<feature type="transmembrane region" description="Helical" evidence="1">
    <location>
        <begin position="33"/>
        <end position="58"/>
    </location>
</feature>
<dbReference type="PROSITE" id="PS50244">
    <property type="entry name" value="S5A_REDUCTASE"/>
    <property type="match status" value="1"/>
</dbReference>
<evidence type="ECO:0000256" key="1">
    <source>
        <dbReference type="SAM" id="Phobius"/>
    </source>
</evidence>
<name>A0A1M6L2G1_9FIRM</name>
<dbReference type="STRING" id="1120989.SAMN02745227_00346"/>